<evidence type="ECO:0000313" key="8">
    <source>
        <dbReference type="Proteomes" id="UP000005238"/>
    </source>
</evidence>
<evidence type="ECO:0000256" key="4">
    <source>
        <dbReference type="ARBA" id="ARBA00022729"/>
    </source>
</evidence>
<dbReference type="Proteomes" id="UP000005238">
    <property type="component" value="Unassembled WGS sequence"/>
</dbReference>
<reference evidence="7" key="2">
    <citation type="submission" date="2015-06" db="UniProtKB">
        <authorList>
            <consortium name="EnsemblProtists"/>
        </authorList>
    </citation>
    <scope>IDENTIFICATION</scope>
    <source>
        <strain evidence="7">Pr102</strain>
    </source>
</reference>
<dbReference type="GO" id="GO:0005576">
    <property type="term" value="C:extracellular region"/>
    <property type="evidence" value="ECO:0007669"/>
    <property type="project" value="UniProtKB-SubCell"/>
</dbReference>
<reference evidence="8" key="1">
    <citation type="journal article" date="2006" name="Science">
        <title>Phytophthora genome sequences uncover evolutionary origins and mechanisms of pathogenesis.</title>
        <authorList>
            <person name="Tyler B.M."/>
            <person name="Tripathy S."/>
            <person name="Zhang X."/>
            <person name="Dehal P."/>
            <person name="Jiang R.H."/>
            <person name="Aerts A."/>
            <person name="Arredondo F.D."/>
            <person name="Baxter L."/>
            <person name="Bensasson D."/>
            <person name="Beynon J.L."/>
            <person name="Chapman J."/>
            <person name="Damasceno C.M."/>
            <person name="Dorrance A.E."/>
            <person name="Dou D."/>
            <person name="Dickerman A.W."/>
            <person name="Dubchak I.L."/>
            <person name="Garbelotto M."/>
            <person name="Gijzen M."/>
            <person name="Gordon S.G."/>
            <person name="Govers F."/>
            <person name="Grunwald N.J."/>
            <person name="Huang W."/>
            <person name="Ivors K.L."/>
            <person name="Jones R.W."/>
            <person name="Kamoun S."/>
            <person name="Krampis K."/>
            <person name="Lamour K.H."/>
            <person name="Lee M.K."/>
            <person name="McDonald W.H."/>
            <person name="Medina M."/>
            <person name="Meijer H.J."/>
            <person name="Nordberg E.K."/>
            <person name="Maclean D.J."/>
            <person name="Ospina-Giraldo M.D."/>
            <person name="Morris P.F."/>
            <person name="Phuntumart V."/>
            <person name="Putnam N.H."/>
            <person name="Rash S."/>
            <person name="Rose J.K."/>
            <person name="Sakihama Y."/>
            <person name="Salamov A.A."/>
            <person name="Savidor A."/>
            <person name="Scheuring C.F."/>
            <person name="Smith B.M."/>
            <person name="Sobral B.W."/>
            <person name="Terry A."/>
            <person name="Torto-Alalibo T.A."/>
            <person name="Win J."/>
            <person name="Xu Z."/>
            <person name="Zhang H."/>
            <person name="Grigoriev I.V."/>
            <person name="Rokhsar D.S."/>
            <person name="Boore J.L."/>
        </authorList>
    </citation>
    <scope>NUCLEOTIDE SEQUENCE [LARGE SCALE GENOMIC DNA]</scope>
    <source>
        <strain evidence="8">Pr102</strain>
    </source>
</reference>
<accession>H3GNT5</accession>
<organism evidence="7 8">
    <name type="scientific">Phytophthora ramorum</name>
    <name type="common">Sudden oak death agent</name>
    <dbReference type="NCBI Taxonomy" id="164328"/>
    <lineage>
        <taxon>Eukaryota</taxon>
        <taxon>Sar</taxon>
        <taxon>Stramenopiles</taxon>
        <taxon>Oomycota</taxon>
        <taxon>Peronosporomycetes</taxon>
        <taxon>Peronosporales</taxon>
        <taxon>Peronosporaceae</taxon>
        <taxon>Phytophthora</taxon>
    </lineage>
</organism>
<comment type="function">
    <text evidence="5">Effector that suppresses plant defense responses during pathogen infection.</text>
</comment>
<feature type="chain" id="PRO_5028513900" description="RxLR effector protein" evidence="5">
    <location>
        <begin position="23"/>
        <end position="160"/>
    </location>
</feature>
<dbReference type="InterPro" id="IPR031825">
    <property type="entry name" value="RXLR"/>
</dbReference>
<feature type="region of interest" description="Disordered" evidence="6">
    <location>
        <begin position="27"/>
        <end position="65"/>
    </location>
</feature>
<dbReference type="VEuPathDB" id="FungiDB:KRP22_5136"/>
<dbReference type="HOGENOM" id="CLU_1630331_0_0_1"/>
<comment type="similarity">
    <text evidence="2 5">Belongs to the RxLR effector family.</text>
</comment>
<dbReference type="EnsemblProtists" id="Phyra78294">
    <property type="protein sequence ID" value="Phyra78294"/>
    <property type="gene ID" value="Phyra78294"/>
</dbReference>
<evidence type="ECO:0000256" key="5">
    <source>
        <dbReference type="RuleBase" id="RU367124"/>
    </source>
</evidence>
<comment type="subcellular location">
    <subcellularLocation>
        <location evidence="1 5">Secreted</location>
    </subcellularLocation>
</comment>
<evidence type="ECO:0000256" key="1">
    <source>
        <dbReference type="ARBA" id="ARBA00004613"/>
    </source>
</evidence>
<feature type="signal peptide" evidence="5">
    <location>
        <begin position="1"/>
        <end position="22"/>
    </location>
</feature>
<dbReference type="AlphaFoldDB" id="H3GNT5"/>
<dbReference type="VEuPathDB" id="FungiDB:KRP23_5756"/>
<keyword evidence="3 5" id="KW-0964">Secreted</keyword>
<proteinExistence type="inferred from homology"/>
<dbReference type="EMBL" id="DS566027">
    <property type="status" value="NOT_ANNOTATED_CDS"/>
    <property type="molecule type" value="Genomic_DNA"/>
</dbReference>
<evidence type="ECO:0000256" key="3">
    <source>
        <dbReference type="ARBA" id="ARBA00022525"/>
    </source>
</evidence>
<keyword evidence="4 5" id="KW-0732">Signal</keyword>
<protein>
    <recommendedName>
        <fullName evidence="5">RxLR effector protein</fullName>
    </recommendedName>
</protein>
<dbReference type="InParanoid" id="H3GNT5"/>
<sequence>MRACYALLAIAVALISSSGALSTSISPQPQLVSSAGVGRSTENNNRLLRSREEGGDVDEDSGDQERGLYRSVSRLFSAGDDLKKIEADIVELKAETSFLKNKYKERFQHLKNQGYDPDRLSKELLITNKRNSMTKAQLSNDEDYHLWVKFSSWWKKNSFK</sequence>
<dbReference type="Pfam" id="PF16810">
    <property type="entry name" value="RXLR"/>
    <property type="match status" value="1"/>
</dbReference>
<comment type="domain">
    <text evidence="5">The RxLR-dEER motif acts to carry the protein into the host cell cytoplasm through binding to cell surface phosphatidylinositol-3-phosphate.</text>
</comment>
<evidence type="ECO:0000256" key="6">
    <source>
        <dbReference type="SAM" id="MobiDB-lite"/>
    </source>
</evidence>
<evidence type="ECO:0000313" key="7">
    <source>
        <dbReference type="EnsemblProtists" id="Phyra78294"/>
    </source>
</evidence>
<name>H3GNT5_PHYRM</name>
<dbReference type="OMA" id="YKERFQH"/>
<keyword evidence="8" id="KW-1185">Reference proteome</keyword>
<evidence type="ECO:0000256" key="2">
    <source>
        <dbReference type="ARBA" id="ARBA00010400"/>
    </source>
</evidence>